<dbReference type="CDD" id="cd00761">
    <property type="entry name" value="Glyco_tranf_GTA_type"/>
    <property type="match status" value="1"/>
</dbReference>
<keyword evidence="1" id="KW-1133">Transmembrane helix</keyword>
<accession>A0ABR7C2N3</accession>
<proteinExistence type="predicted"/>
<keyword evidence="1" id="KW-0812">Transmembrane</keyword>
<dbReference type="InterPro" id="IPR029044">
    <property type="entry name" value="Nucleotide-diphossugar_trans"/>
</dbReference>
<reference evidence="3 4" key="1">
    <citation type="submission" date="2020-08" db="EMBL/GenBank/DDBJ databases">
        <title>Genome public.</title>
        <authorList>
            <person name="Liu C."/>
            <person name="Sun Q."/>
        </authorList>
    </citation>
    <scope>NUCLEOTIDE SEQUENCE [LARGE SCALE GENOMIC DNA]</scope>
    <source>
        <strain evidence="3 4">NSJ-21</strain>
    </source>
</reference>
<keyword evidence="4" id="KW-1185">Reference proteome</keyword>
<dbReference type="Pfam" id="PF00535">
    <property type="entry name" value="Glycos_transf_2"/>
    <property type="match status" value="1"/>
</dbReference>
<dbReference type="SUPFAM" id="SSF53448">
    <property type="entry name" value="Nucleotide-diphospho-sugar transferases"/>
    <property type="match status" value="1"/>
</dbReference>
<name>A0ABR7C2N3_9BACE</name>
<dbReference type="PANTHER" id="PTHR22916">
    <property type="entry name" value="GLYCOSYLTRANSFERASE"/>
    <property type="match status" value="1"/>
</dbReference>
<evidence type="ECO:0000313" key="3">
    <source>
        <dbReference type="EMBL" id="MBC5591847.1"/>
    </source>
</evidence>
<dbReference type="PANTHER" id="PTHR22916:SF3">
    <property type="entry name" value="UDP-GLCNAC:BETAGAL BETA-1,3-N-ACETYLGLUCOSAMINYLTRANSFERASE-LIKE PROTEIN 1"/>
    <property type="match status" value="1"/>
</dbReference>
<evidence type="ECO:0000256" key="1">
    <source>
        <dbReference type="SAM" id="Phobius"/>
    </source>
</evidence>
<dbReference type="Gene3D" id="3.90.550.10">
    <property type="entry name" value="Spore Coat Polysaccharide Biosynthesis Protein SpsA, Chain A"/>
    <property type="match status" value="1"/>
</dbReference>
<keyword evidence="1" id="KW-0472">Membrane</keyword>
<gene>
    <name evidence="3" type="ORF">H8S53_11480</name>
</gene>
<dbReference type="Proteomes" id="UP000600230">
    <property type="component" value="Unassembled WGS sequence"/>
</dbReference>
<dbReference type="EMBL" id="JACOOG010000001">
    <property type="protein sequence ID" value="MBC5591847.1"/>
    <property type="molecule type" value="Genomic_DNA"/>
</dbReference>
<evidence type="ECO:0000259" key="2">
    <source>
        <dbReference type="Pfam" id="PF00535"/>
    </source>
</evidence>
<sequence length="266" mass="30971">MIEISVIIPTFRPKDYLWECLNSLSCQSFDTEKIEIILVLNGEKDGYYSLISDFVYNNMNNIAVTLKYTPIPNVSVARNIGLDCAKGRYICFIDDDDIVSANYLEELFICSNEKDISVSNVYAFYDSIEEKQVDYLTFKDTTETLLKNRSYLSNACCKMIPRLLIGKYRFNTAFSHGEDAIFMFQISDGIEKVIKSSANCIYYRRLRKNSASRKKKTFIEKCRLVLTMQCAFTSIYFSRFLKYNFLLYVSRLLAVYKMFSFLLLFA</sequence>
<comment type="caution">
    <text evidence="3">The sequence shown here is derived from an EMBL/GenBank/DDBJ whole genome shotgun (WGS) entry which is preliminary data.</text>
</comment>
<protein>
    <submittedName>
        <fullName evidence="3">Glycosyltransferase family 2 protein</fullName>
    </submittedName>
</protein>
<feature type="domain" description="Glycosyltransferase 2-like" evidence="2">
    <location>
        <begin position="5"/>
        <end position="137"/>
    </location>
</feature>
<evidence type="ECO:0000313" key="4">
    <source>
        <dbReference type="Proteomes" id="UP000600230"/>
    </source>
</evidence>
<dbReference type="InterPro" id="IPR001173">
    <property type="entry name" value="Glyco_trans_2-like"/>
</dbReference>
<feature type="transmembrane region" description="Helical" evidence="1">
    <location>
        <begin position="245"/>
        <end position="265"/>
    </location>
</feature>
<dbReference type="RefSeq" id="WP_186905800.1">
    <property type="nucleotide sequence ID" value="NZ_JACOOG010000001.1"/>
</dbReference>
<organism evidence="3 4">
    <name type="scientific">Bacteroides parvus</name>
    <dbReference type="NCBI Taxonomy" id="2763025"/>
    <lineage>
        <taxon>Bacteria</taxon>
        <taxon>Pseudomonadati</taxon>
        <taxon>Bacteroidota</taxon>
        <taxon>Bacteroidia</taxon>
        <taxon>Bacteroidales</taxon>
        <taxon>Bacteroidaceae</taxon>
        <taxon>Bacteroides</taxon>
    </lineage>
</organism>